<dbReference type="Proteomes" id="UP000054695">
    <property type="component" value="Unassembled WGS sequence"/>
</dbReference>
<protein>
    <submittedName>
        <fullName evidence="2">Methylase</fullName>
    </submittedName>
</protein>
<organism evidence="2 3">
    <name type="scientific">Legionella bozemanae</name>
    <name type="common">Fluoribacter bozemanae</name>
    <dbReference type="NCBI Taxonomy" id="447"/>
    <lineage>
        <taxon>Bacteria</taxon>
        <taxon>Pseudomonadati</taxon>
        <taxon>Pseudomonadota</taxon>
        <taxon>Gammaproteobacteria</taxon>
        <taxon>Legionellales</taxon>
        <taxon>Legionellaceae</taxon>
        <taxon>Legionella</taxon>
    </lineage>
</organism>
<keyword evidence="3" id="KW-1185">Reference proteome</keyword>
<reference evidence="2 3" key="1">
    <citation type="submission" date="2015-11" db="EMBL/GenBank/DDBJ databases">
        <title>Genomic analysis of 38 Legionella species identifies large and diverse effector repertoires.</title>
        <authorList>
            <person name="Burstein D."/>
            <person name="Amaro F."/>
            <person name="Zusman T."/>
            <person name="Lifshitz Z."/>
            <person name="Cohen O."/>
            <person name="Gilbert J.A."/>
            <person name="Pupko T."/>
            <person name="Shuman H.A."/>
            <person name="Segal G."/>
        </authorList>
    </citation>
    <scope>NUCLEOTIDE SEQUENCE [LARGE SCALE GENOMIC DNA]</scope>
    <source>
        <strain evidence="2 3">WIGA</strain>
    </source>
</reference>
<dbReference type="InterPro" id="IPR035996">
    <property type="entry name" value="4pyrrol_Methylase_sf"/>
</dbReference>
<dbReference type="PATRIC" id="fig|447.4.peg.3552"/>
<evidence type="ECO:0000313" key="2">
    <source>
        <dbReference type="EMBL" id="KTC69183.1"/>
    </source>
</evidence>
<evidence type="ECO:0000313" key="3">
    <source>
        <dbReference type="Proteomes" id="UP000054695"/>
    </source>
</evidence>
<dbReference type="SUPFAM" id="SSF53790">
    <property type="entry name" value="Tetrapyrrole methylase"/>
    <property type="match status" value="1"/>
</dbReference>
<dbReference type="CDD" id="cd19916">
    <property type="entry name" value="OphMA_like"/>
    <property type="match status" value="1"/>
</dbReference>
<feature type="domain" description="Tetrapyrrole methylase" evidence="1">
    <location>
        <begin position="3"/>
        <end position="208"/>
    </location>
</feature>
<keyword evidence="2" id="KW-0489">Methyltransferase</keyword>
<dbReference type="STRING" id="447.Lboz_3325"/>
<proteinExistence type="predicted"/>
<dbReference type="EMBL" id="LNXU01000049">
    <property type="protein sequence ID" value="KTC69183.1"/>
    <property type="molecule type" value="Genomic_DNA"/>
</dbReference>
<dbReference type="GO" id="GO:0032259">
    <property type="term" value="P:methylation"/>
    <property type="evidence" value="ECO:0007669"/>
    <property type="project" value="UniProtKB-KW"/>
</dbReference>
<dbReference type="Pfam" id="PF00590">
    <property type="entry name" value="TP_methylase"/>
    <property type="match status" value="1"/>
</dbReference>
<dbReference type="OrthoDB" id="1459304at2"/>
<dbReference type="InterPro" id="IPR000878">
    <property type="entry name" value="4pyrrol_Mease"/>
</dbReference>
<evidence type="ECO:0000259" key="1">
    <source>
        <dbReference type="Pfam" id="PF00590"/>
    </source>
</evidence>
<sequence length="258" mass="29513">MSKLIVCGSGIKSISHFTEETKYIIKNSDKVLYLVNEQNLKSWIQRESKEAESLEDLYFSSDKRIDAYRKITNYIVSEYNKGKMLCVLFYGHPTVFAESALNAVKIIKALNGNATILPGISTLDCLFSDLEIDPGNKGCFTIDATELLLYERDIDINAHVILWQVANIGMHNINQTSKMQVLSEYLAKFYHHDHIAYLYEAAQIPMQKPRIEKITLKDLVDSKINSTTTLYITPANQKKLSEKYLNLLEINLQDYKLS</sequence>
<gene>
    <name evidence="2" type="ORF">Lboz_3325</name>
</gene>
<name>A0A0W0RDP1_LEGBO</name>
<dbReference type="GO" id="GO:0008168">
    <property type="term" value="F:methyltransferase activity"/>
    <property type="evidence" value="ECO:0007669"/>
    <property type="project" value="UniProtKB-KW"/>
</dbReference>
<dbReference type="Gene3D" id="3.40.1010.10">
    <property type="entry name" value="Cobalt-precorrin-4 Transmethylase, Domain 1"/>
    <property type="match status" value="1"/>
</dbReference>
<keyword evidence="2" id="KW-0808">Transferase</keyword>
<dbReference type="AlphaFoldDB" id="A0A0W0RDP1"/>
<comment type="caution">
    <text evidence="2">The sequence shown here is derived from an EMBL/GenBank/DDBJ whole genome shotgun (WGS) entry which is preliminary data.</text>
</comment>
<dbReference type="InterPro" id="IPR014777">
    <property type="entry name" value="4pyrrole_Mease_sub1"/>
</dbReference>
<dbReference type="RefSeq" id="WP_058460863.1">
    <property type="nucleotide sequence ID" value="NZ_CAAAIY010000017.1"/>
</dbReference>
<accession>A0A0W0RDP1</accession>